<evidence type="ECO:0000313" key="1">
    <source>
        <dbReference type="EMBL" id="PTM61792.1"/>
    </source>
</evidence>
<comment type="caution">
    <text evidence="1">The sequence shown here is derived from an EMBL/GenBank/DDBJ whole genome shotgun (WGS) entry which is preliminary data.</text>
</comment>
<dbReference type="Proteomes" id="UP000241808">
    <property type="component" value="Unassembled WGS sequence"/>
</dbReference>
<dbReference type="AlphaFoldDB" id="A0A2T4ZIH3"/>
<proteinExistence type="predicted"/>
<dbReference type="OrthoDB" id="9812066at2"/>
<protein>
    <submittedName>
        <fullName evidence="1">RelE toxin of RelEB toxin-antitoxin system</fullName>
    </submittedName>
</protein>
<reference evidence="1 2" key="1">
    <citation type="submission" date="2018-04" db="EMBL/GenBank/DDBJ databases">
        <title>Genomic Encyclopedia of Archaeal and Bacterial Type Strains, Phase II (KMG-II): from individual species to whole genera.</title>
        <authorList>
            <person name="Goeker M."/>
        </authorList>
    </citation>
    <scope>NUCLEOTIDE SEQUENCE [LARGE SCALE GENOMIC DNA]</scope>
    <source>
        <strain evidence="1 2">DSM 25521</strain>
    </source>
</reference>
<keyword evidence="2" id="KW-1185">Reference proteome</keyword>
<organism evidence="1 2">
    <name type="scientific">Phreatobacter oligotrophus</name>
    <dbReference type="NCBI Taxonomy" id="1122261"/>
    <lineage>
        <taxon>Bacteria</taxon>
        <taxon>Pseudomonadati</taxon>
        <taxon>Pseudomonadota</taxon>
        <taxon>Alphaproteobacteria</taxon>
        <taxon>Hyphomicrobiales</taxon>
        <taxon>Phreatobacteraceae</taxon>
        <taxon>Phreatobacter</taxon>
    </lineage>
</organism>
<accession>A0A2T4ZIH3</accession>
<evidence type="ECO:0000313" key="2">
    <source>
        <dbReference type="Proteomes" id="UP000241808"/>
    </source>
</evidence>
<dbReference type="InterPro" id="IPR009387">
    <property type="entry name" value="HigB-2"/>
</dbReference>
<dbReference type="PIRSF" id="PIRSF039032">
    <property type="entry name" value="HigB-2"/>
    <property type="match status" value="1"/>
</dbReference>
<gene>
    <name evidence="1" type="ORF">C8P69_101463</name>
</gene>
<dbReference type="Pfam" id="PF06296">
    <property type="entry name" value="RelE"/>
    <property type="match status" value="1"/>
</dbReference>
<dbReference type="EMBL" id="PZZL01000001">
    <property type="protein sequence ID" value="PTM61792.1"/>
    <property type="molecule type" value="Genomic_DNA"/>
</dbReference>
<dbReference type="RefSeq" id="WP_108174236.1">
    <property type="nucleotide sequence ID" value="NZ_PZZL01000001.1"/>
</dbReference>
<sequence>MQTVLLTPTFESEARRAGLTDDEVLHIASFIAADPLAGELIPGTGGARKLRFARRGAGKSGGYRTVHYFAGLDVPIFLLAVYGKGEKANLTQAERNALAALLPRIAANWRSRRRRD</sequence>
<name>A0A2T4ZIH3_9HYPH</name>